<comment type="caution">
    <text evidence="1">The sequence shown here is derived from an EMBL/GenBank/DDBJ whole genome shotgun (WGS) entry which is preliminary data.</text>
</comment>
<gene>
    <name evidence="1" type="ORF">DUNSADRAFT_5115</name>
</gene>
<dbReference type="InterPro" id="IPR018790">
    <property type="entry name" value="DUF2358"/>
</dbReference>
<name>A0ABQ7HAJ9_DUNSA</name>
<dbReference type="PANTHER" id="PTHR34123:SF3">
    <property type="entry name" value="SNOAL-LIKE DOMAIN-CONTAINING PROTEIN"/>
    <property type="match status" value="1"/>
</dbReference>
<dbReference type="InterPro" id="IPR011256">
    <property type="entry name" value="Reg_factor_effector_dom_sf"/>
</dbReference>
<proteinExistence type="predicted"/>
<accession>A0ABQ7HAJ9</accession>
<dbReference type="Gene3D" id="3.20.80.10">
    <property type="entry name" value="Regulatory factor, effector binding domain"/>
    <property type="match status" value="1"/>
</dbReference>
<evidence type="ECO:0000313" key="2">
    <source>
        <dbReference type="Proteomes" id="UP000815325"/>
    </source>
</evidence>
<organism evidence="1 2">
    <name type="scientific">Dunaliella salina</name>
    <name type="common">Green alga</name>
    <name type="synonym">Protococcus salinus</name>
    <dbReference type="NCBI Taxonomy" id="3046"/>
    <lineage>
        <taxon>Eukaryota</taxon>
        <taxon>Viridiplantae</taxon>
        <taxon>Chlorophyta</taxon>
        <taxon>core chlorophytes</taxon>
        <taxon>Chlorophyceae</taxon>
        <taxon>CS clade</taxon>
        <taxon>Chlamydomonadales</taxon>
        <taxon>Dunaliellaceae</taxon>
        <taxon>Dunaliella</taxon>
    </lineage>
</organism>
<sequence length="387" mass="43285">MLLGSQMMLNKGCAQPQKVSQQTPVALQRPSPVVRGSVSQGKQSHALPTAAPVRAAQNKNAIPRAAATEAVTTTRTQPFDINEAIKKLKVDLDSQMTTGRPSPEVFDETVIFRDPITRVNGFKDYSDIINLFISVKPTFELHDIRPCGPYSVLARWTMVFPVLPDNVPRPWTPKVCFTGTTTYGFSPATQKVNAHVDTWDLTDQQDWFSTDAFSRISQQIFESTLAPAPDEEGRYRVIRLRPDYEIRDCEPSAVNEAFKEGQTEISTDVFMGRPAIQPAEGQLSAGPRSFLGTVAARRFAGSPPNWLLGMAKPEDEAKKLMDALRRDGVPFDENAGYRLVRYEGPNPLPQGKPNEVLVRVDPTYNPVWVNEEEIESKHRFHYKTVQL</sequence>
<evidence type="ECO:0000313" key="1">
    <source>
        <dbReference type="EMBL" id="KAF5843877.1"/>
    </source>
</evidence>
<dbReference type="Proteomes" id="UP000815325">
    <property type="component" value="Unassembled WGS sequence"/>
</dbReference>
<protein>
    <submittedName>
        <fullName evidence="1">Uncharacterized protein</fullName>
    </submittedName>
</protein>
<dbReference type="PANTHER" id="PTHR34123">
    <property type="entry name" value="OS04G0578200 PROTEIN"/>
    <property type="match status" value="1"/>
</dbReference>
<keyword evidence="2" id="KW-1185">Reference proteome</keyword>
<reference evidence="1" key="1">
    <citation type="submission" date="2017-08" db="EMBL/GenBank/DDBJ databases">
        <authorList>
            <person name="Polle J.E."/>
            <person name="Barry K."/>
            <person name="Cushman J."/>
            <person name="Schmutz J."/>
            <person name="Tran D."/>
            <person name="Hathwaick L.T."/>
            <person name="Yim W.C."/>
            <person name="Jenkins J."/>
            <person name="Mckie-Krisberg Z.M."/>
            <person name="Prochnik S."/>
            <person name="Lindquist E."/>
            <person name="Dockter R.B."/>
            <person name="Adam C."/>
            <person name="Molina H."/>
            <person name="Bunkerborg J."/>
            <person name="Jin E."/>
            <person name="Buchheim M."/>
            <person name="Magnuson J."/>
        </authorList>
    </citation>
    <scope>NUCLEOTIDE SEQUENCE</scope>
    <source>
        <strain evidence="1">CCAP 19/18</strain>
    </source>
</reference>
<dbReference type="EMBL" id="MU069437">
    <property type="protein sequence ID" value="KAF5843877.1"/>
    <property type="molecule type" value="Genomic_DNA"/>
</dbReference>
<dbReference type="Pfam" id="PF10184">
    <property type="entry name" value="DUF2358"/>
    <property type="match status" value="1"/>
</dbReference>